<evidence type="ECO:0000313" key="2">
    <source>
        <dbReference type="Proteomes" id="UP001279734"/>
    </source>
</evidence>
<dbReference type="AlphaFoldDB" id="A0AAD3TMB2"/>
<reference evidence="1" key="1">
    <citation type="submission" date="2023-05" db="EMBL/GenBank/DDBJ databases">
        <title>Nepenthes gracilis genome sequencing.</title>
        <authorList>
            <person name="Fukushima K."/>
        </authorList>
    </citation>
    <scope>NUCLEOTIDE SEQUENCE</scope>
    <source>
        <strain evidence="1">SING2019-196</strain>
    </source>
</reference>
<sequence>MDCWLLLRFSSRFCLLELMVAVYAACLTELASLSRCAAYRHHNVFFADGSRGLVAPHMLLAELGSVLSRCAAYRHSLCLLVDGAGDLDDRLLMGVMLGLAVAPQTVCGTLNLSFLR</sequence>
<protein>
    <submittedName>
        <fullName evidence="1">Uncharacterized protein</fullName>
    </submittedName>
</protein>
<dbReference type="Proteomes" id="UP001279734">
    <property type="component" value="Unassembled WGS sequence"/>
</dbReference>
<proteinExistence type="predicted"/>
<evidence type="ECO:0000313" key="1">
    <source>
        <dbReference type="EMBL" id="GMH31869.1"/>
    </source>
</evidence>
<name>A0AAD3TMB2_NEPGR</name>
<dbReference type="EMBL" id="BSYO01000043">
    <property type="protein sequence ID" value="GMH31869.1"/>
    <property type="molecule type" value="Genomic_DNA"/>
</dbReference>
<accession>A0AAD3TMB2</accession>
<keyword evidence="2" id="KW-1185">Reference proteome</keyword>
<comment type="caution">
    <text evidence="1">The sequence shown here is derived from an EMBL/GenBank/DDBJ whole genome shotgun (WGS) entry which is preliminary data.</text>
</comment>
<gene>
    <name evidence="1" type="ORF">Nepgr_033713</name>
</gene>
<organism evidence="1 2">
    <name type="scientific">Nepenthes gracilis</name>
    <name type="common">Slender pitcher plant</name>
    <dbReference type="NCBI Taxonomy" id="150966"/>
    <lineage>
        <taxon>Eukaryota</taxon>
        <taxon>Viridiplantae</taxon>
        <taxon>Streptophyta</taxon>
        <taxon>Embryophyta</taxon>
        <taxon>Tracheophyta</taxon>
        <taxon>Spermatophyta</taxon>
        <taxon>Magnoliopsida</taxon>
        <taxon>eudicotyledons</taxon>
        <taxon>Gunneridae</taxon>
        <taxon>Pentapetalae</taxon>
        <taxon>Caryophyllales</taxon>
        <taxon>Nepenthaceae</taxon>
        <taxon>Nepenthes</taxon>
    </lineage>
</organism>